<evidence type="ECO:0000256" key="1">
    <source>
        <dbReference type="ARBA" id="ARBA00004236"/>
    </source>
</evidence>
<evidence type="ECO:0000256" key="4">
    <source>
        <dbReference type="ARBA" id="ARBA00022475"/>
    </source>
</evidence>
<keyword evidence="10" id="KW-1133">Transmembrane helix</keyword>
<keyword evidence="6" id="KW-0433">Leucine-rich repeat</keyword>
<dbReference type="FunFam" id="3.80.10.10:FF:000722">
    <property type="entry name" value="Leucine-rich repeat receptor-like protein kinase"/>
    <property type="match status" value="1"/>
</dbReference>
<evidence type="ECO:0000313" key="16">
    <source>
        <dbReference type="Proteomes" id="UP000829196"/>
    </source>
</evidence>
<sequence>MSGNALTGPIPHQLGNLTQLESLDLSKNHLSGEIPLELASLTFLSILNLSYNNLVGKIPEGDQFSTFSNTSFEGNEGLCWLHCNTSVPTTNNISISPPT</sequence>
<dbReference type="Pfam" id="PF12799">
    <property type="entry name" value="LRR_4"/>
    <property type="match status" value="1"/>
</dbReference>
<evidence type="ECO:0000256" key="12">
    <source>
        <dbReference type="ARBA" id="ARBA00023170"/>
    </source>
</evidence>
<dbReference type="PRINTS" id="PR00019">
    <property type="entry name" value="LEURICHRPT"/>
</dbReference>
<keyword evidence="5" id="KW-0597">Phosphoprotein</keyword>
<dbReference type="SUPFAM" id="SSF52058">
    <property type="entry name" value="L domain-like"/>
    <property type="match status" value="1"/>
</dbReference>
<evidence type="ECO:0000256" key="14">
    <source>
        <dbReference type="ARBA" id="ARBA00037847"/>
    </source>
</evidence>
<accession>A0A8T3CFV5</accession>
<organism evidence="15 16">
    <name type="scientific">Dendrobium nobile</name>
    <name type="common">Orchid</name>
    <dbReference type="NCBI Taxonomy" id="94219"/>
    <lineage>
        <taxon>Eukaryota</taxon>
        <taxon>Viridiplantae</taxon>
        <taxon>Streptophyta</taxon>
        <taxon>Embryophyta</taxon>
        <taxon>Tracheophyta</taxon>
        <taxon>Spermatophyta</taxon>
        <taxon>Magnoliopsida</taxon>
        <taxon>Liliopsida</taxon>
        <taxon>Asparagales</taxon>
        <taxon>Orchidaceae</taxon>
        <taxon>Epidendroideae</taxon>
        <taxon>Malaxideae</taxon>
        <taxon>Dendrobiinae</taxon>
        <taxon>Dendrobium</taxon>
    </lineage>
</organism>
<evidence type="ECO:0000256" key="2">
    <source>
        <dbReference type="ARBA" id="ARBA00004479"/>
    </source>
</evidence>
<gene>
    <name evidence="15" type="ORF">KFK09_000773</name>
</gene>
<proteinExistence type="inferred from homology"/>
<dbReference type="PANTHER" id="PTHR27004:SF428">
    <property type="entry name" value="OS01G0160600 PROTEIN"/>
    <property type="match status" value="1"/>
</dbReference>
<keyword evidence="11" id="KW-0472">Membrane</keyword>
<keyword evidence="7" id="KW-0812">Transmembrane</keyword>
<dbReference type="InterPro" id="IPR025875">
    <property type="entry name" value="Leu-rich_rpt_4"/>
</dbReference>
<keyword evidence="8" id="KW-0732">Signal</keyword>
<evidence type="ECO:0000256" key="11">
    <source>
        <dbReference type="ARBA" id="ARBA00023136"/>
    </source>
</evidence>
<evidence type="ECO:0000313" key="15">
    <source>
        <dbReference type="EMBL" id="KAI0531220.1"/>
    </source>
</evidence>
<comment type="similarity">
    <text evidence="3">Belongs to the RLP family.</text>
</comment>
<keyword evidence="13" id="KW-0325">Glycoprotein</keyword>
<evidence type="ECO:0000256" key="3">
    <source>
        <dbReference type="ARBA" id="ARBA00009592"/>
    </source>
</evidence>
<dbReference type="PANTHER" id="PTHR27004">
    <property type="entry name" value="RECEPTOR-LIKE PROTEIN 12 ISOFORM X1"/>
    <property type="match status" value="1"/>
</dbReference>
<dbReference type="EMBL" id="JAGYWB010000001">
    <property type="protein sequence ID" value="KAI0531220.1"/>
    <property type="molecule type" value="Genomic_DNA"/>
</dbReference>
<keyword evidence="12" id="KW-0675">Receptor</keyword>
<keyword evidence="16" id="KW-1185">Reference proteome</keyword>
<dbReference type="SMR" id="A0A8T3CFV5"/>
<dbReference type="Gene3D" id="3.80.10.10">
    <property type="entry name" value="Ribonuclease Inhibitor"/>
    <property type="match status" value="1"/>
</dbReference>
<dbReference type="AlphaFoldDB" id="A0A8T3CFV5"/>
<evidence type="ECO:0000256" key="8">
    <source>
        <dbReference type="ARBA" id="ARBA00022729"/>
    </source>
</evidence>
<protein>
    <submittedName>
        <fullName evidence="15">Uncharacterized protein</fullName>
    </submittedName>
</protein>
<comment type="caution">
    <text evidence="15">The sequence shown here is derived from an EMBL/GenBank/DDBJ whole genome shotgun (WGS) entry which is preliminary data.</text>
</comment>
<keyword evidence="4" id="KW-1003">Cell membrane</keyword>
<evidence type="ECO:0000256" key="13">
    <source>
        <dbReference type="ARBA" id="ARBA00023180"/>
    </source>
</evidence>
<dbReference type="InterPro" id="IPR032675">
    <property type="entry name" value="LRR_dom_sf"/>
</dbReference>
<reference evidence="15" key="1">
    <citation type="journal article" date="2022" name="Front. Genet.">
        <title>Chromosome-Scale Assembly of the Dendrobium nobile Genome Provides Insights Into the Molecular Mechanism of the Biosynthesis of the Medicinal Active Ingredient of Dendrobium.</title>
        <authorList>
            <person name="Xu Q."/>
            <person name="Niu S.-C."/>
            <person name="Li K.-L."/>
            <person name="Zheng P.-J."/>
            <person name="Zhang X.-J."/>
            <person name="Jia Y."/>
            <person name="Liu Y."/>
            <person name="Niu Y.-X."/>
            <person name="Yu L.-H."/>
            <person name="Chen D.-F."/>
            <person name="Zhang G.-Q."/>
        </authorList>
    </citation>
    <scope>NUCLEOTIDE SEQUENCE</scope>
    <source>
        <tissue evidence="15">Leaf</tissue>
    </source>
</reference>
<evidence type="ECO:0000256" key="10">
    <source>
        <dbReference type="ARBA" id="ARBA00022989"/>
    </source>
</evidence>
<evidence type="ECO:0000256" key="5">
    <source>
        <dbReference type="ARBA" id="ARBA00022553"/>
    </source>
</evidence>
<keyword evidence="9" id="KW-0677">Repeat</keyword>
<dbReference type="Proteomes" id="UP000829196">
    <property type="component" value="Unassembled WGS sequence"/>
</dbReference>
<comment type="subcellular location">
    <subcellularLocation>
        <location evidence="1">Cell membrane</location>
    </subcellularLocation>
    <subcellularLocation>
        <location evidence="14">Endomembrane system</location>
        <topology evidence="14">Single-pass membrane protein</topology>
    </subcellularLocation>
    <subcellularLocation>
        <location evidence="2">Membrane</location>
        <topology evidence="2">Single-pass type I membrane protein</topology>
    </subcellularLocation>
</comment>
<evidence type="ECO:0000256" key="7">
    <source>
        <dbReference type="ARBA" id="ARBA00022692"/>
    </source>
</evidence>
<dbReference type="OrthoDB" id="994806at2759"/>
<evidence type="ECO:0000256" key="6">
    <source>
        <dbReference type="ARBA" id="ARBA00022614"/>
    </source>
</evidence>
<dbReference type="GO" id="GO:0005886">
    <property type="term" value="C:plasma membrane"/>
    <property type="evidence" value="ECO:0007669"/>
    <property type="project" value="UniProtKB-SubCell"/>
</dbReference>
<name>A0A8T3CFV5_DENNO</name>
<evidence type="ECO:0000256" key="9">
    <source>
        <dbReference type="ARBA" id="ARBA00022737"/>
    </source>
</evidence>